<dbReference type="Pfam" id="PF07729">
    <property type="entry name" value="FCD"/>
    <property type="match status" value="1"/>
</dbReference>
<evidence type="ECO:0000256" key="3">
    <source>
        <dbReference type="ARBA" id="ARBA00023163"/>
    </source>
</evidence>
<accession>A0A318LVS2</accession>
<gene>
    <name evidence="5" type="ORF">BA062_04610</name>
</gene>
<evidence type="ECO:0000313" key="6">
    <source>
        <dbReference type="Proteomes" id="UP000247892"/>
    </source>
</evidence>
<dbReference type="PROSITE" id="PS50949">
    <property type="entry name" value="HTH_GNTR"/>
    <property type="match status" value="1"/>
</dbReference>
<comment type="caution">
    <text evidence="5">The sequence shown here is derived from an EMBL/GenBank/DDBJ whole genome shotgun (WGS) entry which is preliminary data.</text>
</comment>
<dbReference type="PANTHER" id="PTHR43537:SF49">
    <property type="entry name" value="TRANSCRIPTIONAL REGULATORY PROTEIN"/>
    <property type="match status" value="1"/>
</dbReference>
<reference evidence="5 6" key="1">
    <citation type="submission" date="2016-07" db="EMBL/GenBank/DDBJ databases">
        <title>Draft genome sequence of Prauserella sp. YIM 121212, isolated from alkaline soil.</title>
        <authorList>
            <person name="Ruckert C."/>
            <person name="Albersmeier A."/>
            <person name="Jiang C.-L."/>
            <person name="Jiang Y."/>
            <person name="Kalinowski J."/>
            <person name="Schneider O."/>
            <person name="Winkler A."/>
            <person name="Zotchev S.B."/>
        </authorList>
    </citation>
    <scope>NUCLEOTIDE SEQUENCE [LARGE SCALE GENOMIC DNA]</scope>
    <source>
        <strain evidence="5 6">YIM 121212</strain>
    </source>
</reference>
<evidence type="ECO:0000259" key="4">
    <source>
        <dbReference type="PROSITE" id="PS50949"/>
    </source>
</evidence>
<dbReference type="GO" id="GO:0003700">
    <property type="term" value="F:DNA-binding transcription factor activity"/>
    <property type="evidence" value="ECO:0007669"/>
    <property type="project" value="InterPro"/>
</dbReference>
<name>A0A318LVS2_9PSEU</name>
<keyword evidence="2" id="KW-0238">DNA-binding</keyword>
<dbReference type="InterPro" id="IPR008920">
    <property type="entry name" value="TF_FadR/GntR_C"/>
</dbReference>
<evidence type="ECO:0000256" key="1">
    <source>
        <dbReference type="ARBA" id="ARBA00023015"/>
    </source>
</evidence>
<dbReference type="OrthoDB" id="3367236at2"/>
<dbReference type="SMART" id="SM00345">
    <property type="entry name" value="HTH_GNTR"/>
    <property type="match status" value="1"/>
</dbReference>
<proteinExistence type="predicted"/>
<dbReference type="Pfam" id="PF00392">
    <property type="entry name" value="GntR"/>
    <property type="match status" value="1"/>
</dbReference>
<keyword evidence="3" id="KW-0804">Transcription</keyword>
<dbReference type="InterPro" id="IPR036388">
    <property type="entry name" value="WH-like_DNA-bd_sf"/>
</dbReference>
<sequence>MTSEVEPMRPPQSRVAYVVERLKEDLASGLIQPGELIKQTVLAKRYGVSPTPVREALRVLEADGTITYQPHRGASVREMAPEAAVDLYRMRASAEGTATEMAVERMTPAGLNRIEAKHEELNRERAEGATSARLSQLNRELHFTIYAQSSPLVVEYLELLWTRFTPSSTIWTGEHAGELADDHEAIMDAIRDGDARRAGALMSEHILRASRIRAGDPTARAEGTHDQMDS</sequence>
<dbReference type="Gene3D" id="1.10.10.10">
    <property type="entry name" value="Winged helix-like DNA-binding domain superfamily/Winged helix DNA-binding domain"/>
    <property type="match status" value="1"/>
</dbReference>
<dbReference type="CDD" id="cd07377">
    <property type="entry name" value="WHTH_GntR"/>
    <property type="match status" value="1"/>
</dbReference>
<dbReference type="SUPFAM" id="SSF48008">
    <property type="entry name" value="GntR ligand-binding domain-like"/>
    <property type="match status" value="1"/>
</dbReference>
<dbReference type="SMART" id="SM00895">
    <property type="entry name" value="FCD"/>
    <property type="match status" value="1"/>
</dbReference>
<dbReference type="InterPro" id="IPR011711">
    <property type="entry name" value="GntR_C"/>
</dbReference>
<dbReference type="EMBL" id="MASU01000002">
    <property type="protein sequence ID" value="PXY37891.1"/>
    <property type="molecule type" value="Genomic_DNA"/>
</dbReference>
<dbReference type="Gene3D" id="1.20.120.530">
    <property type="entry name" value="GntR ligand-binding domain-like"/>
    <property type="match status" value="1"/>
</dbReference>
<dbReference type="SUPFAM" id="SSF46785">
    <property type="entry name" value="Winged helix' DNA-binding domain"/>
    <property type="match status" value="1"/>
</dbReference>
<evidence type="ECO:0000313" key="5">
    <source>
        <dbReference type="EMBL" id="PXY37891.1"/>
    </source>
</evidence>
<dbReference type="PANTHER" id="PTHR43537">
    <property type="entry name" value="TRANSCRIPTIONAL REGULATOR, GNTR FAMILY"/>
    <property type="match status" value="1"/>
</dbReference>
<dbReference type="RefSeq" id="WP_110334766.1">
    <property type="nucleotide sequence ID" value="NZ_JBHVKT010000011.1"/>
</dbReference>
<protein>
    <submittedName>
        <fullName evidence="5">GntR family transcriptional regulator</fullName>
    </submittedName>
</protein>
<dbReference type="Proteomes" id="UP000247892">
    <property type="component" value="Unassembled WGS sequence"/>
</dbReference>
<feature type="domain" description="HTH gntR-type" evidence="4">
    <location>
        <begin position="12"/>
        <end position="79"/>
    </location>
</feature>
<keyword evidence="1" id="KW-0805">Transcription regulation</keyword>
<dbReference type="AlphaFoldDB" id="A0A318LVS2"/>
<organism evidence="5 6">
    <name type="scientific">Prauserella flavalba</name>
    <dbReference type="NCBI Taxonomy" id="1477506"/>
    <lineage>
        <taxon>Bacteria</taxon>
        <taxon>Bacillati</taxon>
        <taxon>Actinomycetota</taxon>
        <taxon>Actinomycetes</taxon>
        <taxon>Pseudonocardiales</taxon>
        <taxon>Pseudonocardiaceae</taxon>
        <taxon>Prauserella</taxon>
    </lineage>
</organism>
<dbReference type="InterPro" id="IPR000524">
    <property type="entry name" value="Tscrpt_reg_HTH_GntR"/>
</dbReference>
<dbReference type="InterPro" id="IPR036390">
    <property type="entry name" value="WH_DNA-bd_sf"/>
</dbReference>
<dbReference type="GO" id="GO:0003677">
    <property type="term" value="F:DNA binding"/>
    <property type="evidence" value="ECO:0007669"/>
    <property type="project" value="UniProtKB-KW"/>
</dbReference>
<keyword evidence="6" id="KW-1185">Reference proteome</keyword>
<evidence type="ECO:0000256" key="2">
    <source>
        <dbReference type="ARBA" id="ARBA00023125"/>
    </source>
</evidence>